<organism evidence="2 3">
    <name type="scientific">Linum trigynum</name>
    <dbReference type="NCBI Taxonomy" id="586398"/>
    <lineage>
        <taxon>Eukaryota</taxon>
        <taxon>Viridiplantae</taxon>
        <taxon>Streptophyta</taxon>
        <taxon>Embryophyta</taxon>
        <taxon>Tracheophyta</taxon>
        <taxon>Spermatophyta</taxon>
        <taxon>Magnoliopsida</taxon>
        <taxon>eudicotyledons</taxon>
        <taxon>Gunneridae</taxon>
        <taxon>Pentapetalae</taxon>
        <taxon>rosids</taxon>
        <taxon>fabids</taxon>
        <taxon>Malpighiales</taxon>
        <taxon>Linaceae</taxon>
        <taxon>Linum</taxon>
    </lineage>
</organism>
<dbReference type="AlphaFoldDB" id="A0AAV2CSI5"/>
<gene>
    <name evidence="2" type="ORF">LTRI10_LOCUS6316</name>
</gene>
<keyword evidence="3" id="KW-1185">Reference proteome</keyword>
<protein>
    <submittedName>
        <fullName evidence="2">Uncharacterized protein</fullName>
    </submittedName>
</protein>
<sequence length="192" mass="22009">MIPDLVSKLLHFYPVGAEEAITVFVPSDDTEYDWCETERPEVRVLTGRVDRESFGPGGLSHGSVLQARDGGGSPIWVRDWHKYDDVRRLVVDWGLYDDGRRLVVHGMRGRLVRPRRWVRIVPGWLVIKGLIVEKRGPRDPRCPDPDPDMMPKGKEEETYRSKYVRRVDGGPLPALLHNGPVPAFHCDRKNCY</sequence>
<feature type="region of interest" description="Disordered" evidence="1">
    <location>
        <begin position="136"/>
        <end position="157"/>
    </location>
</feature>
<name>A0AAV2CSI5_9ROSI</name>
<dbReference type="Proteomes" id="UP001497516">
    <property type="component" value="Chromosome 10"/>
</dbReference>
<evidence type="ECO:0000256" key="1">
    <source>
        <dbReference type="SAM" id="MobiDB-lite"/>
    </source>
</evidence>
<evidence type="ECO:0000313" key="3">
    <source>
        <dbReference type="Proteomes" id="UP001497516"/>
    </source>
</evidence>
<reference evidence="2 3" key="1">
    <citation type="submission" date="2024-04" db="EMBL/GenBank/DDBJ databases">
        <authorList>
            <person name="Fracassetti M."/>
        </authorList>
    </citation>
    <scope>NUCLEOTIDE SEQUENCE [LARGE SCALE GENOMIC DNA]</scope>
</reference>
<evidence type="ECO:0000313" key="2">
    <source>
        <dbReference type="EMBL" id="CAL1358790.1"/>
    </source>
</evidence>
<accession>A0AAV2CSI5</accession>
<dbReference type="EMBL" id="OZ034814">
    <property type="protein sequence ID" value="CAL1358790.1"/>
    <property type="molecule type" value="Genomic_DNA"/>
</dbReference>
<proteinExistence type="predicted"/>